<dbReference type="GeneID" id="91092225"/>
<dbReference type="GO" id="GO:0019706">
    <property type="term" value="F:protein-cysteine S-palmitoyltransferase activity"/>
    <property type="evidence" value="ECO:0007669"/>
    <property type="project" value="UniProtKB-EC"/>
</dbReference>
<dbReference type="Pfam" id="PF01529">
    <property type="entry name" value="DHHC"/>
    <property type="match status" value="1"/>
</dbReference>
<accession>A0AAX4JNN2</accession>
<keyword evidence="6" id="KW-0564">Palmitate</keyword>
<evidence type="ECO:0000256" key="1">
    <source>
        <dbReference type="ARBA" id="ARBA00004141"/>
    </source>
</evidence>
<comment type="catalytic activity">
    <reaction evidence="10 11">
        <text>L-cysteinyl-[protein] + hexadecanoyl-CoA = S-hexadecanoyl-L-cysteinyl-[protein] + CoA</text>
        <dbReference type="Rhea" id="RHEA:36683"/>
        <dbReference type="Rhea" id="RHEA-COMP:10131"/>
        <dbReference type="Rhea" id="RHEA-COMP:11032"/>
        <dbReference type="ChEBI" id="CHEBI:29950"/>
        <dbReference type="ChEBI" id="CHEBI:57287"/>
        <dbReference type="ChEBI" id="CHEBI:57379"/>
        <dbReference type="ChEBI" id="CHEBI:74151"/>
        <dbReference type="EC" id="2.3.1.225"/>
    </reaction>
</comment>
<dbReference type="GO" id="GO:0005794">
    <property type="term" value="C:Golgi apparatus"/>
    <property type="evidence" value="ECO:0007669"/>
    <property type="project" value="TreeGrafter"/>
</dbReference>
<evidence type="ECO:0000256" key="5">
    <source>
        <dbReference type="ARBA" id="ARBA00023136"/>
    </source>
</evidence>
<gene>
    <name evidence="14" type="ORF">L201_001553</name>
</gene>
<dbReference type="GO" id="GO:0006612">
    <property type="term" value="P:protein targeting to membrane"/>
    <property type="evidence" value="ECO:0007669"/>
    <property type="project" value="TreeGrafter"/>
</dbReference>
<evidence type="ECO:0000256" key="7">
    <source>
        <dbReference type="ARBA" id="ARBA00023288"/>
    </source>
</evidence>
<dbReference type="EMBL" id="CP144099">
    <property type="protein sequence ID" value="WWC86676.1"/>
    <property type="molecule type" value="Genomic_DNA"/>
</dbReference>
<protein>
    <recommendedName>
        <fullName evidence="11">Palmitoyltransferase</fullName>
        <ecNumber evidence="11">2.3.1.225</ecNumber>
    </recommendedName>
</protein>
<dbReference type="PROSITE" id="PS50216">
    <property type="entry name" value="DHHC"/>
    <property type="match status" value="1"/>
</dbReference>
<dbReference type="PANTHER" id="PTHR22883:SF23">
    <property type="entry name" value="PALMITOYLTRANSFERASE ZDHHC6"/>
    <property type="match status" value="1"/>
</dbReference>
<dbReference type="GO" id="GO:0005783">
    <property type="term" value="C:endoplasmic reticulum"/>
    <property type="evidence" value="ECO:0007669"/>
    <property type="project" value="TreeGrafter"/>
</dbReference>
<keyword evidence="8 11" id="KW-0012">Acyltransferase</keyword>
<evidence type="ECO:0000256" key="10">
    <source>
        <dbReference type="ARBA" id="ARBA00048048"/>
    </source>
</evidence>
<keyword evidence="7" id="KW-0449">Lipoprotein</keyword>
<dbReference type="InterPro" id="IPR039859">
    <property type="entry name" value="PFA4/ZDH16/20/ERF2-like"/>
</dbReference>
<keyword evidence="15" id="KW-1185">Reference proteome</keyword>
<dbReference type="InterPro" id="IPR001594">
    <property type="entry name" value="Palmitoyltrfase_DHHC"/>
</dbReference>
<organism evidence="14 15">
    <name type="scientific">Kwoniella dendrophila CBS 6074</name>
    <dbReference type="NCBI Taxonomy" id="1295534"/>
    <lineage>
        <taxon>Eukaryota</taxon>
        <taxon>Fungi</taxon>
        <taxon>Dikarya</taxon>
        <taxon>Basidiomycota</taxon>
        <taxon>Agaricomycotina</taxon>
        <taxon>Tremellomycetes</taxon>
        <taxon>Tremellales</taxon>
        <taxon>Cryptococcaceae</taxon>
        <taxon>Kwoniella</taxon>
    </lineage>
</organism>
<keyword evidence="2 11" id="KW-0808">Transferase</keyword>
<dbReference type="PANTHER" id="PTHR22883">
    <property type="entry name" value="ZINC FINGER DHHC DOMAIN CONTAINING PROTEIN"/>
    <property type="match status" value="1"/>
</dbReference>
<reference evidence="14 15" key="1">
    <citation type="submission" date="2024-01" db="EMBL/GenBank/DDBJ databases">
        <title>Comparative genomics of Cryptococcus and Kwoniella reveals pathogenesis evolution and contrasting modes of karyotype evolution via chromosome fusion or intercentromeric recombination.</title>
        <authorList>
            <person name="Coelho M.A."/>
            <person name="David-Palma M."/>
            <person name="Shea T."/>
            <person name="Bowers K."/>
            <person name="McGinley-Smith S."/>
            <person name="Mohammad A.W."/>
            <person name="Gnirke A."/>
            <person name="Yurkov A.M."/>
            <person name="Nowrousian M."/>
            <person name="Sun S."/>
            <person name="Cuomo C.A."/>
            <person name="Heitman J."/>
        </authorList>
    </citation>
    <scope>NUCLEOTIDE SEQUENCE [LARGE SCALE GENOMIC DNA]</scope>
    <source>
        <strain evidence="14 15">CBS 6074</strain>
    </source>
</reference>
<feature type="transmembrane region" description="Helical" evidence="11">
    <location>
        <begin position="28"/>
        <end position="45"/>
    </location>
</feature>
<name>A0AAX4JNN2_9TREE</name>
<comment type="similarity">
    <text evidence="9">Belongs to the DHHC palmitoyltransferase family. PFA5 subfamily.</text>
</comment>
<keyword evidence="3 11" id="KW-0812">Transmembrane</keyword>
<evidence type="ECO:0000256" key="12">
    <source>
        <dbReference type="SAM" id="MobiDB-lite"/>
    </source>
</evidence>
<dbReference type="RefSeq" id="XP_066073439.1">
    <property type="nucleotide sequence ID" value="XM_066217342.1"/>
</dbReference>
<evidence type="ECO:0000313" key="14">
    <source>
        <dbReference type="EMBL" id="WWC86676.1"/>
    </source>
</evidence>
<feature type="domain" description="Palmitoyltransferase DHHC" evidence="13">
    <location>
        <begin position="193"/>
        <end position="237"/>
    </location>
</feature>
<keyword evidence="4 11" id="KW-1133">Transmembrane helix</keyword>
<feature type="transmembrane region" description="Helical" evidence="11">
    <location>
        <begin position="65"/>
        <end position="85"/>
    </location>
</feature>
<feature type="region of interest" description="Disordered" evidence="12">
    <location>
        <begin position="1"/>
        <end position="21"/>
    </location>
</feature>
<comment type="subcellular location">
    <subcellularLocation>
        <location evidence="1">Membrane</location>
        <topology evidence="1">Multi-pass membrane protein</topology>
    </subcellularLocation>
</comment>
<evidence type="ECO:0000256" key="11">
    <source>
        <dbReference type="RuleBase" id="RU079119"/>
    </source>
</evidence>
<dbReference type="AlphaFoldDB" id="A0AAX4JNN2"/>
<comment type="domain">
    <text evidence="11">The DHHC domain is required for palmitoyltransferase activity.</text>
</comment>
<keyword evidence="5 11" id="KW-0472">Membrane</keyword>
<evidence type="ECO:0000256" key="3">
    <source>
        <dbReference type="ARBA" id="ARBA00022692"/>
    </source>
</evidence>
<evidence type="ECO:0000256" key="9">
    <source>
        <dbReference type="ARBA" id="ARBA00038298"/>
    </source>
</evidence>
<proteinExistence type="inferred from homology"/>
<dbReference type="EC" id="2.3.1.225" evidence="11"/>
<evidence type="ECO:0000256" key="4">
    <source>
        <dbReference type="ARBA" id="ARBA00022989"/>
    </source>
</evidence>
<evidence type="ECO:0000313" key="15">
    <source>
        <dbReference type="Proteomes" id="UP001355207"/>
    </source>
</evidence>
<dbReference type="Proteomes" id="UP001355207">
    <property type="component" value="Chromosome 2"/>
</dbReference>
<evidence type="ECO:0000256" key="2">
    <source>
        <dbReference type="ARBA" id="ARBA00022679"/>
    </source>
</evidence>
<evidence type="ECO:0000256" key="6">
    <source>
        <dbReference type="ARBA" id="ARBA00023139"/>
    </source>
</evidence>
<sequence length="392" mass="44425">MIDDHTKASKRRSGKGPSKPDPWLQRKIAISVVIGLACWSFYVVVGRVCTPMIQGRSSSGLGRSTGIGGIVGFVILWLFMITTYMKMLFVGPGFAPNHVPKAQQPQPCDQQNHYQAPMLSPPPSAVRNSGIDDTPQPSEFAAVVNVAQETLQNYRPSSDTGTEAPLKNRPIQKRLRDWRTVERPLPPLPPTVRWCQYCQINKPPRTHHCRHCGVCVMQFDHHCLWIGQCVGWGNHKVSFPVDLAKSSGTDGQVIAMIALSAMFGLFTFSMCATHIHLILTGRTTVESYARRDQQEAENRVLQHEYGYFFHNAERRKVQRKWRSEWGSTPVDARWVFGSKMDLWEQEMGRDPLGWILPIGRPLGDGIHYESNPRFGPNGEWLKKKDWPKELQT</sequence>
<evidence type="ECO:0000259" key="13">
    <source>
        <dbReference type="Pfam" id="PF01529"/>
    </source>
</evidence>
<evidence type="ECO:0000256" key="8">
    <source>
        <dbReference type="ARBA" id="ARBA00023315"/>
    </source>
</evidence>
<dbReference type="GO" id="GO:0016020">
    <property type="term" value="C:membrane"/>
    <property type="evidence" value="ECO:0007669"/>
    <property type="project" value="UniProtKB-SubCell"/>
</dbReference>